<reference evidence="2 4" key="3">
    <citation type="submission" date="2017-06" db="EMBL/GenBank/DDBJ databases">
        <authorList>
            <consortium name="Pathogen Informatics"/>
        </authorList>
    </citation>
    <scope>NUCLEOTIDE SEQUENCE [LARGE SCALE GENOMIC DNA]</scope>
    <source>
        <strain evidence="2 4">NCTC10596</strain>
    </source>
</reference>
<dbReference type="KEGG" id="ecor:SAMEA4412678_0898"/>
<proteinExistence type="predicted"/>
<evidence type="ECO:0000313" key="3">
    <source>
        <dbReference type="Proteomes" id="UP000077589"/>
    </source>
</evidence>
<dbReference type="Proteomes" id="UP000215465">
    <property type="component" value="Chromosome 1"/>
</dbReference>
<evidence type="ECO:0000313" key="4">
    <source>
        <dbReference type="Proteomes" id="UP000215465"/>
    </source>
</evidence>
<reference evidence="1" key="2">
    <citation type="submission" date="2016-05" db="EMBL/GenBank/DDBJ databases">
        <authorList>
            <person name="Lavstsen T."/>
            <person name="Jespersen J.S."/>
        </authorList>
    </citation>
    <scope>NUCLEOTIDE SEQUENCE</scope>
    <source>
        <strain evidence="1">NML04-0072</strain>
    </source>
</reference>
<reference evidence="3" key="1">
    <citation type="submission" date="2016-05" db="EMBL/GenBank/DDBJ databases">
        <title>Draft genome of Corynebacterium afermentans subsp. afermentans LCDC 88199T.</title>
        <authorList>
            <person name="Bernier A.-M."/>
            <person name="Bernard K."/>
        </authorList>
    </citation>
    <scope>NUCLEOTIDE SEQUENCE [LARGE SCALE GENOMIC DNA]</scope>
    <source>
        <strain evidence="3">NML04-0072</strain>
    </source>
</reference>
<evidence type="ECO:0000313" key="2">
    <source>
        <dbReference type="EMBL" id="SNW08156.1"/>
    </source>
</evidence>
<sequence length="143" mass="16207">MVFVFSVLFGAFIGIFFLWFSSKNAVKDYPELRIHVPEGAENSPEWQAWAQENGYKLNDKGVWAKGTGMLTSATEIRFEGNDMLVQECINFLLGINRFAINAPILAGKPVRMVKIKALNKLMAQWNLPEIVFGNPEDKVRIKN</sequence>
<dbReference type="GeneID" id="60769790"/>
<protein>
    <submittedName>
        <fullName evidence="1">Uncharacterized protein</fullName>
    </submittedName>
</protein>
<accession>A0A1A9RSL0</accession>
<dbReference type="AlphaFoldDB" id="A0A1A9RSL0"/>
<organism evidence="1 3">
    <name type="scientific">Eikenella corrodens</name>
    <dbReference type="NCBI Taxonomy" id="539"/>
    <lineage>
        <taxon>Bacteria</taxon>
        <taxon>Pseudomonadati</taxon>
        <taxon>Pseudomonadota</taxon>
        <taxon>Betaproteobacteria</taxon>
        <taxon>Neisseriales</taxon>
        <taxon>Neisseriaceae</taxon>
        <taxon>Eikenella</taxon>
    </lineage>
</organism>
<dbReference type="EMBL" id="LT906482">
    <property type="protein sequence ID" value="SNW08156.1"/>
    <property type="molecule type" value="Genomic_DNA"/>
</dbReference>
<evidence type="ECO:0000313" key="1">
    <source>
        <dbReference type="EMBL" id="OAM22613.1"/>
    </source>
</evidence>
<dbReference type="STRING" id="539.A7P85_02610"/>
<dbReference type="Proteomes" id="UP000077589">
    <property type="component" value="Unassembled WGS sequence"/>
</dbReference>
<name>A0A1A9RSL0_EIKCO</name>
<dbReference type="RefSeq" id="WP_003823646.1">
    <property type="nucleotide sequence ID" value="NZ_CAUTFU010000018.1"/>
</dbReference>
<gene>
    <name evidence="1" type="ORF">A7P90_01495</name>
    <name evidence="2" type="ORF">SAMEA4412678_00898</name>
</gene>
<dbReference type="EMBL" id="LXSG01000011">
    <property type="protein sequence ID" value="OAM22613.1"/>
    <property type="molecule type" value="Genomic_DNA"/>
</dbReference>